<name>A0A0S2TEB9_9GAMM</name>
<dbReference type="PROSITE" id="PS00893">
    <property type="entry name" value="NUDIX_BOX"/>
    <property type="match status" value="1"/>
</dbReference>
<evidence type="ECO:0000259" key="7">
    <source>
        <dbReference type="PROSITE" id="PS51462"/>
    </source>
</evidence>
<dbReference type="InterPro" id="IPR000086">
    <property type="entry name" value="NUDIX_hydrolase_dom"/>
</dbReference>
<dbReference type="Pfam" id="PF00293">
    <property type="entry name" value="NUDIX"/>
    <property type="match status" value="1"/>
</dbReference>
<dbReference type="CDD" id="cd03675">
    <property type="entry name" value="NUDIX_Hydrolase"/>
    <property type="match status" value="1"/>
</dbReference>
<dbReference type="PROSITE" id="PS51462">
    <property type="entry name" value="NUDIX"/>
    <property type="match status" value="1"/>
</dbReference>
<organism evidence="8 9">
    <name type="scientific">Candidatus Tenderia electrophaga</name>
    <dbReference type="NCBI Taxonomy" id="1748243"/>
    <lineage>
        <taxon>Bacteria</taxon>
        <taxon>Pseudomonadati</taxon>
        <taxon>Pseudomonadota</taxon>
        <taxon>Gammaproteobacteria</taxon>
        <taxon>Candidatus Tenderiales</taxon>
        <taxon>Candidatus Tenderiaceae</taxon>
        <taxon>Candidatus Tenderia</taxon>
    </lineage>
</organism>
<evidence type="ECO:0000256" key="1">
    <source>
        <dbReference type="ARBA" id="ARBA00001946"/>
    </source>
</evidence>
<reference evidence="8" key="1">
    <citation type="submission" date="2015-10" db="EMBL/GenBank/DDBJ databases">
        <title>Description of Candidatus Tenderia electrophaga gen. nov, sp. nov., an Uncultivated Electroautotroph from a Biocathode Enrichment.</title>
        <authorList>
            <person name="Eddie B.J."/>
            <person name="Malanoski A.P."/>
            <person name="Wang Z."/>
            <person name="Hall R.J."/>
            <person name="Oh S.D."/>
            <person name="Heiner C."/>
            <person name="Lin B."/>
            <person name="Strycharz-Glaven S.M."/>
        </authorList>
    </citation>
    <scope>NUCLEOTIDE SEQUENCE [LARGE SCALE GENOMIC DNA]</scope>
    <source>
        <strain evidence="8">NRL1</strain>
    </source>
</reference>
<dbReference type="Gene3D" id="3.90.79.10">
    <property type="entry name" value="Nucleoside Triphosphate Pyrophosphohydrolase"/>
    <property type="match status" value="1"/>
</dbReference>
<sequence>MVWKPRVTVAAVIENQGKFLLVEEDSGHQAHTVFNQPAGHLEPGESLINAVIRETLEETGYDFTPTALVGLYRWIEPASGETFLRVCFSGEVGQYYPGHPLDAGIVGPRWLSVAEISELTPSLRSPLVPRCIEDYCAGRRFPLTLLSDMQAE</sequence>
<keyword evidence="9" id="KW-1185">Reference proteome</keyword>
<gene>
    <name evidence="6" type="primary">nudJ</name>
    <name evidence="8" type="ORF">Tel_10130</name>
</gene>
<dbReference type="STRING" id="1748243.Tel_10130"/>
<evidence type="ECO:0000313" key="8">
    <source>
        <dbReference type="EMBL" id="ALP53474.1"/>
    </source>
</evidence>
<proteinExistence type="inferred from homology"/>
<feature type="domain" description="Nudix hydrolase" evidence="7">
    <location>
        <begin position="4"/>
        <end position="133"/>
    </location>
</feature>
<evidence type="ECO:0000256" key="3">
    <source>
        <dbReference type="ARBA" id="ARBA00011245"/>
    </source>
</evidence>
<dbReference type="InterPro" id="IPR020084">
    <property type="entry name" value="NUDIX_hydrolase_CS"/>
</dbReference>
<dbReference type="PANTHER" id="PTHR43222">
    <property type="entry name" value="NUDIX HYDROLASE 23"/>
    <property type="match status" value="1"/>
</dbReference>
<dbReference type="EC" id="3.6.1.-" evidence="6"/>
<accession>A0A0S2TEB9</accession>
<comment type="similarity">
    <text evidence="2 6">Belongs to the Nudix hydrolase family. NudJ subfamily.</text>
</comment>
<comment type="subunit">
    <text evidence="3 6">Monomer.</text>
</comment>
<dbReference type="KEGG" id="tee:Tel_10130"/>
<keyword evidence="6" id="KW-0460">Magnesium</keyword>
<evidence type="ECO:0000256" key="5">
    <source>
        <dbReference type="ARBA" id="ARBA00022801"/>
    </source>
</evidence>
<evidence type="ECO:0000256" key="6">
    <source>
        <dbReference type="RuleBase" id="RU364043"/>
    </source>
</evidence>
<dbReference type="InterPro" id="IPR033713">
    <property type="entry name" value="NudJ"/>
</dbReference>
<evidence type="ECO:0000256" key="4">
    <source>
        <dbReference type="ARBA" id="ARBA00015552"/>
    </source>
</evidence>
<keyword evidence="5 6" id="KW-0378">Hydrolase</keyword>
<dbReference type="GO" id="GO:0004787">
    <property type="term" value="F:thiamine diphosphate phosphatase activity"/>
    <property type="evidence" value="ECO:0007669"/>
    <property type="project" value="InterPro"/>
</dbReference>
<comment type="cofactor">
    <cofactor evidence="1 6">
        <name>Mg(2+)</name>
        <dbReference type="ChEBI" id="CHEBI:18420"/>
    </cofactor>
</comment>
<dbReference type="GO" id="GO:0017111">
    <property type="term" value="F:ribonucleoside triphosphate phosphatase activity"/>
    <property type="evidence" value="ECO:0007669"/>
    <property type="project" value="InterPro"/>
</dbReference>
<evidence type="ECO:0000313" key="9">
    <source>
        <dbReference type="Proteomes" id="UP000055136"/>
    </source>
</evidence>
<dbReference type="PANTHER" id="PTHR43222:SF11">
    <property type="entry name" value="PHOSPHATASE NUDJ"/>
    <property type="match status" value="1"/>
</dbReference>
<dbReference type="InterPro" id="IPR015797">
    <property type="entry name" value="NUDIX_hydrolase-like_dom_sf"/>
</dbReference>
<evidence type="ECO:0000256" key="2">
    <source>
        <dbReference type="ARBA" id="ARBA00007608"/>
    </source>
</evidence>
<dbReference type="GO" id="GO:0017110">
    <property type="term" value="F:nucleoside diphosphate phosphatase activity"/>
    <property type="evidence" value="ECO:0007669"/>
    <property type="project" value="InterPro"/>
</dbReference>
<dbReference type="EMBL" id="CP013099">
    <property type="protein sequence ID" value="ALP53474.1"/>
    <property type="molecule type" value="Genomic_DNA"/>
</dbReference>
<dbReference type="SUPFAM" id="SSF55811">
    <property type="entry name" value="Nudix"/>
    <property type="match status" value="1"/>
</dbReference>
<dbReference type="Proteomes" id="UP000055136">
    <property type="component" value="Chromosome"/>
</dbReference>
<dbReference type="AlphaFoldDB" id="A0A0S2TEB9"/>
<protein>
    <recommendedName>
        <fullName evidence="4 6">Phosphatase NudJ</fullName>
        <ecNumber evidence="6">3.6.1.-</ecNumber>
    </recommendedName>
</protein>